<evidence type="ECO:0000259" key="4">
    <source>
        <dbReference type="Pfam" id="PF03328"/>
    </source>
</evidence>
<organism evidence="5 6">
    <name type="scientific">Haemophilus paracuniculus</name>
    <dbReference type="NCBI Taxonomy" id="734"/>
    <lineage>
        <taxon>Bacteria</taxon>
        <taxon>Pseudomonadati</taxon>
        <taxon>Pseudomonadota</taxon>
        <taxon>Gammaproteobacteria</taxon>
        <taxon>Pasteurellales</taxon>
        <taxon>Pasteurellaceae</taxon>
        <taxon>Haemophilus</taxon>
    </lineage>
</organism>
<accession>A0A1T0ARA3</accession>
<gene>
    <name evidence="5" type="ORF">B0187_06375</name>
</gene>
<dbReference type="InterPro" id="IPR040442">
    <property type="entry name" value="Pyrv_kinase-like_dom_sf"/>
</dbReference>
<keyword evidence="2" id="KW-0479">Metal-binding</keyword>
<evidence type="ECO:0000256" key="2">
    <source>
        <dbReference type="ARBA" id="ARBA00022723"/>
    </source>
</evidence>
<dbReference type="SUPFAM" id="SSF51621">
    <property type="entry name" value="Phosphoenolpyruvate/pyruvate domain"/>
    <property type="match status" value="1"/>
</dbReference>
<evidence type="ECO:0000313" key="6">
    <source>
        <dbReference type="Proteomes" id="UP000190867"/>
    </source>
</evidence>
<keyword evidence="6" id="KW-1185">Reference proteome</keyword>
<dbReference type="PANTHER" id="PTHR30502">
    <property type="entry name" value="2-KETO-3-DEOXY-L-RHAMNONATE ALDOLASE"/>
    <property type="match status" value="1"/>
</dbReference>
<name>A0A1T0ARA3_9PAST</name>
<comment type="similarity">
    <text evidence="1">Belongs to the HpcH/HpaI aldolase family.</text>
</comment>
<protein>
    <submittedName>
        <fullName evidence="5">2,4-dihydroxyhept-2-ene-1,7-dioic acid aldolase</fullName>
    </submittedName>
</protein>
<dbReference type="OrthoDB" id="86160at2"/>
<dbReference type="Proteomes" id="UP000190867">
    <property type="component" value="Unassembled WGS sequence"/>
</dbReference>
<keyword evidence="3" id="KW-0456">Lyase</keyword>
<dbReference type="EMBL" id="MUYA01000008">
    <property type="protein sequence ID" value="OOR98885.1"/>
    <property type="molecule type" value="Genomic_DNA"/>
</dbReference>
<dbReference type="Pfam" id="PF03328">
    <property type="entry name" value="HpcH_HpaI"/>
    <property type="match status" value="1"/>
</dbReference>
<dbReference type="InterPro" id="IPR015813">
    <property type="entry name" value="Pyrv/PenolPyrv_kinase-like_dom"/>
</dbReference>
<dbReference type="AlphaFoldDB" id="A0A1T0ARA3"/>
<evidence type="ECO:0000256" key="1">
    <source>
        <dbReference type="ARBA" id="ARBA00005568"/>
    </source>
</evidence>
<dbReference type="RefSeq" id="WP_078237029.1">
    <property type="nucleotide sequence ID" value="NZ_MUYA01000008.1"/>
</dbReference>
<evidence type="ECO:0000313" key="5">
    <source>
        <dbReference type="EMBL" id="OOR98885.1"/>
    </source>
</evidence>
<proteinExistence type="inferred from homology"/>
<reference evidence="5 6" key="1">
    <citation type="submission" date="2017-02" db="EMBL/GenBank/DDBJ databases">
        <title>Draft genome sequence of Haemophilus paracuniculus CCUG 43573 type strain.</title>
        <authorList>
            <person name="Engstrom-Jakobsson H."/>
            <person name="Salva-Serra F."/>
            <person name="Thorell K."/>
            <person name="Gonzales-Siles L."/>
            <person name="Karlsson R."/>
            <person name="Boulund F."/>
            <person name="Engstrand L."/>
            <person name="Kristiansson E."/>
            <person name="Moore E."/>
        </authorList>
    </citation>
    <scope>NUCLEOTIDE SEQUENCE [LARGE SCALE GENOMIC DNA]</scope>
    <source>
        <strain evidence="5 6">CCUG 43573</strain>
    </source>
</reference>
<dbReference type="GO" id="GO:0016832">
    <property type="term" value="F:aldehyde-lyase activity"/>
    <property type="evidence" value="ECO:0007669"/>
    <property type="project" value="TreeGrafter"/>
</dbReference>
<dbReference type="Gene3D" id="3.20.20.60">
    <property type="entry name" value="Phosphoenolpyruvate-binding domains"/>
    <property type="match status" value="1"/>
</dbReference>
<sequence length="265" mass="28640">MPMVKDYLHNSFKHSIEAGKMQFGVGLETTSADVAEALATTGFDWLWIDAEHGPHTVQTILDAARAIAPYDMTPVVRVGEAGTGIIKQLMDAGIQNIIVPKVESGEEAEQIMYWASYPSRGNRGMGAAAFRAARFGRYPDYLERIEQESLIILQIESKKGMENLDEIVTTKGVGAILLGPVDLAVDMGHGLNIFHPEVVEAMESMIKRIKAHGVPVGTVAATPEQAKRYAELGVTFLGLGADTAFIVQAADNAVATYKTALSEHL</sequence>
<dbReference type="GO" id="GO:0005737">
    <property type="term" value="C:cytoplasm"/>
    <property type="evidence" value="ECO:0007669"/>
    <property type="project" value="TreeGrafter"/>
</dbReference>
<evidence type="ECO:0000256" key="3">
    <source>
        <dbReference type="ARBA" id="ARBA00023239"/>
    </source>
</evidence>
<dbReference type="GO" id="GO:0046872">
    <property type="term" value="F:metal ion binding"/>
    <property type="evidence" value="ECO:0007669"/>
    <property type="project" value="UniProtKB-KW"/>
</dbReference>
<dbReference type="InterPro" id="IPR005000">
    <property type="entry name" value="Aldolase/citrate-lyase_domain"/>
</dbReference>
<dbReference type="STRING" id="734.B0187_06375"/>
<comment type="caution">
    <text evidence="5">The sequence shown here is derived from an EMBL/GenBank/DDBJ whole genome shotgun (WGS) entry which is preliminary data.</text>
</comment>
<dbReference type="PANTHER" id="PTHR30502:SF0">
    <property type="entry name" value="PHOSPHOENOLPYRUVATE CARBOXYLASE FAMILY PROTEIN"/>
    <property type="match status" value="1"/>
</dbReference>
<dbReference type="InterPro" id="IPR050251">
    <property type="entry name" value="HpcH-HpaI_aldolase"/>
</dbReference>
<feature type="domain" description="HpcH/HpaI aldolase/citrate lyase" evidence="4">
    <location>
        <begin position="27"/>
        <end position="247"/>
    </location>
</feature>